<dbReference type="Pfam" id="PF08446">
    <property type="entry name" value="PAS_2"/>
    <property type="match status" value="1"/>
</dbReference>
<dbReference type="Gene3D" id="3.30.450.270">
    <property type="match status" value="1"/>
</dbReference>
<evidence type="ECO:0000256" key="9">
    <source>
        <dbReference type="SAM" id="MobiDB-lite"/>
    </source>
</evidence>
<dbReference type="AlphaFoldDB" id="A0A5J9TFY7"/>
<dbReference type="OrthoDB" id="2015534at2759"/>
<reference evidence="11 12" key="1">
    <citation type="journal article" date="2019" name="Sci. Rep.">
        <title>A high-quality genome of Eragrostis curvula grass provides insights into Poaceae evolution and supports new strategies to enhance forage quality.</title>
        <authorList>
            <person name="Carballo J."/>
            <person name="Santos B.A.C.M."/>
            <person name="Zappacosta D."/>
            <person name="Garbus I."/>
            <person name="Selva J.P."/>
            <person name="Gallo C.A."/>
            <person name="Diaz A."/>
            <person name="Albertini E."/>
            <person name="Caccamo M."/>
            <person name="Echenique V."/>
        </authorList>
    </citation>
    <scope>NUCLEOTIDE SEQUENCE [LARGE SCALE GENOMIC DNA]</scope>
    <source>
        <strain evidence="12">cv. Victoria</strain>
        <tissue evidence="11">Leaf</tissue>
    </source>
</reference>
<dbReference type="PANTHER" id="PTHR47876:SF3">
    <property type="entry name" value="PHYTOCHROME 1"/>
    <property type="match status" value="1"/>
</dbReference>
<keyword evidence="8" id="KW-0675">Receptor</keyword>
<feature type="non-terminal residue" evidence="11">
    <location>
        <position position="1"/>
    </location>
</feature>
<evidence type="ECO:0000256" key="8">
    <source>
        <dbReference type="ARBA" id="ARBA00023170"/>
    </source>
</evidence>
<evidence type="ECO:0000256" key="3">
    <source>
        <dbReference type="ARBA" id="ARBA00022543"/>
    </source>
</evidence>
<dbReference type="InterPro" id="IPR016132">
    <property type="entry name" value="Phyto_chromo_attachment"/>
</dbReference>
<dbReference type="PRINTS" id="PR01033">
    <property type="entry name" value="PHYTOCHROME"/>
</dbReference>
<dbReference type="InterPro" id="IPR001294">
    <property type="entry name" value="Phytochrome"/>
</dbReference>
<dbReference type="Proteomes" id="UP000324897">
    <property type="component" value="Chromosome 3"/>
</dbReference>
<organism evidence="11 12">
    <name type="scientific">Eragrostis curvula</name>
    <name type="common">weeping love grass</name>
    <dbReference type="NCBI Taxonomy" id="38414"/>
    <lineage>
        <taxon>Eukaryota</taxon>
        <taxon>Viridiplantae</taxon>
        <taxon>Streptophyta</taxon>
        <taxon>Embryophyta</taxon>
        <taxon>Tracheophyta</taxon>
        <taxon>Spermatophyta</taxon>
        <taxon>Magnoliopsida</taxon>
        <taxon>Liliopsida</taxon>
        <taxon>Poales</taxon>
        <taxon>Poaceae</taxon>
        <taxon>PACMAD clade</taxon>
        <taxon>Chloridoideae</taxon>
        <taxon>Eragrostideae</taxon>
        <taxon>Eragrostidinae</taxon>
        <taxon>Eragrostis</taxon>
    </lineage>
</organism>
<keyword evidence="4" id="KW-0716">Sensory transduction</keyword>
<dbReference type="GO" id="GO:0006355">
    <property type="term" value="P:regulation of DNA-templated transcription"/>
    <property type="evidence" value="ECO:0007669"/>
    <property type="project" value="InterPro"/>
</dbReference>
<dbReference type="FunFam" id="3.30.450.270:FF:000001">
    <property type="entry name" value="Phytochrome"/>
    <property type="match status" value="1"/>
</dbReference>
<name>A0A5J9TFY7_9POAL</name>
<dbReference type="GO" id="GO:0009584">
    <property type="term" value="P:detection of visible light"/>
    <property type="evidence" value="ECO:0007669"/>
    <property type="project" value="InterPro"/>
</dbReference>
<comment type="similarity">
    <text evidence="2">Belongs to the phytochrome family.</text>
</comment>
<gene>
    <name evidence="11" type="ORF">EJB05_43766</name>
</gene>
<evidence type="ECO:0000256" key="7">
    <source>
        <dbReference type="ARBA" id="ARBA00023163"/>
    </source>
</evidence>
<dbReference type="InterPro" id="IPR013516">
    <property type="entry name" value="Phyto_chromo_BS"/>
</dbReference>
<dbReference type="InterPro" id="IPR035965">
    <property type="entry name" value="PAS-like_dom_sf"/>
</dbReference>
<feature type="domain" description="Phytochrome chromophore attachment site" evidence="10">
    <location>
        <begin position="196"/>
        <end position="375"/>
    </location>
</feature>
<comment type="caution">
    <text evidence="11">The sequence shown here is derived from an EMBL/GenBank/DDBJ whole genome shotgun (WGS) entry which is preliminary data.</text>
</comment>
<keyword evidence="5" id="KW-0157">Chromophore</keyword>
<evidence type="ECO:0000256" key="5">
    <source>
        <dbReference type="ARBA" id="ARBA00022991"/>
    </source>
</evidence>
<keyword evidence="12" id="KW-1185">Reference proteome</keyword>
<evidence type="ECO:0000256" key="6">
    <source>
        <dbReference type="ARBA" id="ARBA00023015"/>
    </source>
</evidence>
<dbReference type="SMART" id="SM00065">
    <property type="entry name" value="GAF"/>
    <property type="match status" value="1"/>
</dbReference>
<keyword evidence="6" id="KW-0805">Transcription regulation</keyword>
<dbReference type="Pfam" id="PF00360">
    <property type="entry name" value="PHY"/>
    <property type="match status" value="1"/>
</dbReference>
<evidence type="ECO:0000259" key="10">
    <source>
        <dbReference type="PROSITE" id="PS50046"/>
    </source>
</evidence>
<comment type="function">
    <text evidence="1">Regulatory photoreceptor which exists in two forms that are reversibly interconvertible by light: the Pr form that absorbs maximally in the red region of the spectrum and the Pfr form that absorbs maximally in the far-red region. Photoconversion of Pr to Pfr induces an array of morphogenic responses, whereas reconversion of Pfr to Pr cancels the induction of those responses. Pfr controls the expression of a number of nuclear genes including those encoding the small subunit of ribulose-bisphosphate carboxylase, chlorophyll A/B binding protein, protochlorophyllide reductase, rRNA, etc. It also controls the expression of its own gene(s) in a negative feedback fashion.</text>
</comment>
<evidence type="ECO:0000313" key="11">
    <source>
        <dbReference type="EMBL" id="TVU10249.1"/>
    </source>
</evidence>
<dbReference type="Gene3D" id="3.30.450.20">
    <property type="entry name" value="PAS domain"/>
    <property type="match status" value="1"/>
</dbReference>
<dbReference type="GO" id="GO:0009881">
    <property type="term" value="F:photoreceptor activity"/>
    <property type="evidence" value="ECO:0007669"/>
    <property type="project" value="UniProtKB-KW"/>
</dbReference>
<dbReference type="InterPro" id="IPR013515">
    <property type="entry name" value="Phytochrome_cen-reg"/>
</dbReference>
<dbReference type="InterPro" id="IPR003018">
    <property type="entry name" value="GAF"/>
</dbReference>
<evidence type="ECO:0000256" key="1">
    <source>
        <dbReference type="ARBA" id="ARBA00002479"/>
    </source>
</evidence>
<protein>
    <recommendedName>
        <fullName evidence="10">Phytochrome chromophore attachment site domain-containing protein</fullName>
    </recommendedName>
</protein>
<dbReference type="InterPro" id="IPR029016">
    <property type="entry name" value="GAF-like_dom_sf"/>
</dbReference>
<dbReference type="PANTHER" id="PTHR47876">
    <property type="entry name" value="OS08G0260000 PROTEIN"/>
    <property type="match status" value="1"/>
</dbReference>
<dbReference type="Gene3D" id="3.30.450.40">
    <property type="match status" value="1"/>
</dbReference>
<evidence type="ECO:0000256" key="4">
    <source>
        <dbReference type="ARBA" id="ARBA00022606"/>
    </source>
</evidence>
<sequence>MRNQRSSSTSGYGSCVASPAAAGHHITDRVIDLGLYLEMALSYHSATGEKVSDYLQEIQGGRLIQSYGCLLALDEATSKVIAYSSNALEMLTSDASHPGITGTHVCSLFAEPGASELEKALGAAKVSPLNLIMLQTKTSNKAFYAFLHSTTSCVLIDFEPVVPEEFPTMASTYTDIQPFSLALKASSKLKSLHCGSIKELCNIVAQQLLELTGYDRVMVNKFHEDGRGDIIAEATSPGLEPYLGMHYPATDIPEASRFLFVMNRVRMVCDSHAKFVQIVADGKTPFEINLCSSLLRAPHSCHLQYMKNMKTTASLTMAVIIMDNTNDEAYSEVELKELTKKNQDNKKLWGLIICHNETPRYAPFSLRCACEFLVQMFAVLVHKELNSEKHRHENRTLKVLSALSGVLLREASSPGSIINGNPNIMSLVKCDGAAILHGDKVWRRHVAPTNVEIRMIVNWLLDIHRDSGVMSTDSLYDAGYPRALVLDHHAVICGLAAAIVNSNYIVLWFRSHNTATPTATWGGAKHGPSEEDKTNGMGPRSSFKPLLFIEVEKMTKSLPWKDYEMEGIQSLRLVLKETQSILGTKEEEKPRISSFTLAGPESSLSNNKLG</sequence>
<keyword evidence="3" id="KW-0600">Photoreceptor protein</keyword>
<dbReference type="PROSITE" id="PS50046">
    <property type="entry name" value="PHYTOCHROME_2"/>
    <property type="match status" value="1"/>
</dbReference>
<dbReference type="EMBL" id="RWGY01000039">
    <property type="protein sequence ID" value="TVU10249.1"/>
    <property type="molecule type" value="Genomic_DNA"/>
</dbReference>
<dbReference type="InterPro" id="IPR013654">
    <property type="entry name" value="PAS_2"/>
</dbReference>
<proteinExistence type="inferred from homology"/>
<evidence type="ECO:0000313" key="12">
    <source>
        <dbReference type="Proteomes" id="UP000324897"/>
    </source>
</evidence>
<accession>A0A5J9TFY7</accession>
<feature type="region of interest" description="Disordered" evidence="9">
    <location>
        <begin position="584"/>
        <end position="610"/>
    </location>
</feature>
<dbReference type="Gramene" id="TVU10249">
    <property type="protein sequence ID" value="TVU10249"/>
    <property type="gene ID" value="EJB05_43766"/>
</dbReference>
<dbReference type="PROSITE" id="PS00245">
    <property type="entry name" value="PHYTOCHROME_1"/>
    <property type="match status" value="1"/>
</dbReference>
<dbReference type="Pfam" id="PF01590">
    <property type="entry name" value="GAF"/>
    <property type="match status" value="1"/>
</dbReference>
<dbReference type="InterPro" id="IPR043150">
    <property type="entry name" value="Phytochrome_PHY_sf"/>
</dbReference>
<keyword evidence="7" id="KW-0804">Transcription</keyword>
<dbReference type="SUPFAM" id="SSF55785">
    <property type="entry name" value="PYP-like sensor domain (PAS domain)"/>
    <property type="match status" value="1"/>
</dbReference>
<evidence type="ECO:0000256" key="2">
    <source>
        <dbReference type="ARBA" id="ARBA00008235"/>
    </source>
</evidence>
<feature type="region of interest" description="Disordered" evidence="9">
    <location>
        <begin position="519"/>
        <end position="538"/>
    </location>
</feature>
<dbReference type="SUPFAM" id="SSF55781">
    <property type="entry name" value="GAF domain-like"/>
    <property type="match status" value="2"/>
</dbReference>